<name>A0ABY6IS85_9HYPH</name>
<keyword evidence="1" id="KW-0472">Membrane</keyword>
<reference evidence="2" key="1">
    <citation type="submission" date="2022-10" db="EMBL/GenBank/DDBJ databases">
        <title>YIM 151497 complete genome.</title>
        <authorList>
            <person name="Chen X."/>
        </authorList>
    </citation>
    <scope>NUCLEOTIDE SEQUENCE</scope>
    <source>
        <strain evidence="2">YIM 151497</strain>
    </source>
</reference>
<dbReference type="EMBL" id="CP107716">
    <property type="protein sequence ID" value="UYQ73331.1"/>
    <property type="molecule type" value="Genomic_DNA"/>
</dbReference>
<organism evidence="2 3">
    <name type="scientific">Pelagibacterium flavum</name>
    <dbReference type="NCBI Taxonomy" id="2984530"/>
    <lineage>
        <taxon>Bacteria</taxon>
        <taxon>Pseudomonadati</taxon>
        <taxon>Pseudomonadota</taxon>
        <taxon>Alphaproteobacteria</taxon>
        <taxon>Hyphomicrobiales</taxon>
        <taxon>Devosiaceae</taxon>
        <taxon>Pelagibacterium</taxon>
    </lineage>
</organism>
<keyword evidence="3" id="KW-1185">Reference proteome</keyword>
<feature type="transmembrane region" description="Helical" evidence="1">
    <location>
        <begin position="46"/>
        <end position="70"/>
    </location>
</feature>
<evidence type="ECO:0000313" key="2">
    <source>
        <dbReference type="EMBL" id="UYQ73331.1"/>
    </source>
</evidence>
<accession>A0ABY6IS85</accession>
<evidence type="ECO:0000256" key="1">
    <source>
        <dbReference type="SAM" id="Phobius"/>
    </source>
</evidence>
<keyword evidence="1" id="KW-0812">Transmembrane</keyword>
<evidence type="ECO:0000313" key="3">
    <source>
        <dbReference type="Proteomes" id="UP001163882"/>
    </source>
</evidence>
<proteinExistence type="predicted"/>
<keyword evidence="1" id="KW-1133">Transmembrane helix</keyword>
<protein>
    <submittedName>
        <fullName evidence="2">Uncharacterized protein</fullName>
    </submittedName>
</protein>
<dbReference type="Proteomes" id="UP001163882">
    <property type="component" value="Chromosome"/>
</dbReference>
<dbReference type="RefSeq" id="WP_264226918.1">
    <property type="nucleotide sequence ID" value="NZ_CP107716.1"/>
</dbReference>
<sequence>MKSYVKLASGLMLSGIGAVALERAIAGGMASGNIHLPAGTGGLVSVLALTPLALIAAGVLVYIGGAVLGLK</sequence>
<gene>
    <name evidence="2" type="ORF">OF122_06105</name>
</gene>